<feature type="domain" description="Doubled CXXCH motif" evidence="2">
    <location>
        <begin position="298"/>
        <end position="327"/>
    </location>
</feature>
<comment type="caution">
    <text evidence="4">The sequence shown here is derived from an EMBL/GenBank/DDBJ whole genome shotgun (WGS) entry which is preliminary data.</text>
</comment>
<accession>A0A5C5XEY1</accession>
<proteinExistence type="predicted"/>
<evidence type="ECO:0000313" key="5">
    <source>
        <dbReference type="Proteomes" id="UP000316095"/>
    </source>
</evidence>
<evidence type="ECO:0000259" key="2">
    <source>
        <dbReference type="Pfam" id="PF09699"/>
    </source>
</evidence>
<sequence>MKHIPFLIAITGTLLFCLYNLFSGAYQNKAVSPSWRADSVPPSAQSCKTCHEKYVDRFQGAPHSRTLLSGTDPLVLSRFGDKSYANEHEKAEFRVHGGRLHYHHSNYPEPVQVDWVFGSGSHAMTPVSLISNAQGKDQLVQLRTSWYPNNELGPTLGQNTNADSLSGVERIGKLSDHAETMNCFGCHITNIVPTESRLTEDTVQPSVSCDRCHPGSVKHLQSQESGNESHGQWGLDWSKMTAMESVNRCGGCHRRADEMNPEDLTTQETDLPRLASVGLTLSPCFHPEARPGSAEYLTCTTCHDPHAPASKIALDYVQTCRKCHSENSPVSVTCSNKPDSNDCLDCHMPKVEVAPHLKFTDHWIRVRND</sequence>
<gene>
    <name evidence="4" type="ORF">Pan54_14320</name>
</gene>
<dbReference type="Pfam" id="PF13435">
    <property type="entry name" value="Cytochrome_C554"/>
    <property type="match status" value="1"/>
</dbReference>
<evidence type="ECO:0008006" key="6">
    <source>
        <dbReference type="Google" id="ProtNLM"/>
    </source>
</evidence>
<keyword evidence="1" id="KW-0732">Signal</keyword>
<evidence type="ECO:0000259" key="3">
    <source>
        <dbReference type="Pfam" id="PF13435"/>
    </source>
</evidence>
<reference evidence="4 5" key="1">
    <citation type="submission" date="2019-02" db="EMBL/GenBank/DDBJ databases">
        <title>Deep-cultivation of Planctomycetes and their phenomic and genomic characterization uncovers novel biology.</title>
        <authorList>
            <person name="Wiegand S."/>
            <person name="Jogler M."/>
            <person name="Boedeker C."/>
            <person name="Pinto D."/>
            <person name="Vollmers J."/>
            <person name="Rivas-Marin E."/>
            <person name="Kohn T."/>
            <person name="Peeters S.H."/>
            <person name="Heuer A."/>
            <person name="Rast P."/>
            <person name="Oberbeckmann S."/>
            <person name="Bunk B."/>
            <person name="Jeske O."/>
            <person name="Meyerdierks A."/>
            <person name="Storesund J.E."/>
            <person name="Kallscheuer N."/>
            <person name="Luecker S."/>
            <person name="Lage O.M."/>
            <person name="Pohl T."/>
            <person name="Merkel B.J."/>
            <person name="Hornburger P."/>
            <person name="Mueller R.-W."/>
            <person name="Bruemmer F."/>
            <person name="Labrenz M."/>
            <person name="Spormann A.M."/>
            <person name="Op Den Camp H."/>
            <person name="Overmann J."/>
            <person name="Amann R."/>
            <person name="Jetten M.S.M."/>
            <person name="Mascher T."/>
            <person name="Medema M.H."/>
            <person name="Devos D.P."/>
            <person name="Kaster A.-K."/>
            <person name="Ovreas L."/>
            <person name="Rohde M."/>
            <person name="Galperin M.Y."/>
            <person name="Jogler C."/>
        </authorList>
    </citation>
    <scope>NUCLEOTIDE SEQUENCE [LARGE SCALE GENOMIC DNA]</scope>
    <source>
        <strain evidence="4 5">Pan54</strain>
    </source>
</reference>
<dbReference type="PANTHER" id="PTHR35038">
    <property type="entry name" value="DISSIMILATORY SULFITE REDUCTASE SIRA"/>
    <property type="match status" value="1"/>
</dbReference>
<keyword evidence="5" id="KW-1185">Reference proteome</keyword>
<dbReference type="InterPro" id="IPR036280">
    <property type="entry name" value="Multihaem_cyt_sf"/>
</dbReference>
<dbReference type="SUPFAM" id="SSF48695">
    <property type="entry name" value="Multiheme cytochromes"/>
    <property type="match status" value="1"/>
</dbReference>
<dbReference type="AlphaFoldDB" id="A0A5C5XEY1"/>
<dbReference type="Gene3D" id="1.10.1130.10">
    <property type="entry name" value="Flavocytochrome C3, Chain A"/>
    <property type="match status" value="1"/>
</dbReference>
<evidence type="ECO:0000256" key="1">
    <source>
        <dbReference type="ARBA" id="ARBA00022729"/>
    </source>
</evidence>
<dbReference type="Proteomes" id="UP000316095">
    <property type="component" value="Unassembled WGS sequence"/>
</dbReference>
<dbReference type="OrthoDB" id="234670at2"/>
<feature type="domain" description="Cytochrome c-552/4" evidence="3">
    <location>
        <begin position="173"/>
        <end position="213"/>
    </location>
</feature>
<dbReference type="Pfam" id="PF09699">
    <property type="entry name" value="Paired_CXXCH_1"/>
    <property type="match status" value="1"/>
</dbReference>
<dbReference type="EMBL" id="SJPG01000001">
    <property type="protein sequence ID" value="TWT60705.1"/>
    <property type="molecule type" value="Genomic_DNA"/>
</dbReference>
<protein>
    <recommendedName>
        <fullName evidence="6">Cytochrome c-552/4 domain-containing protein</fullName>
    </recommendedName>
</protein>
<dbReference type="InterPro" id="IPR023155">
    <property type="entry name" value="Cyt_c-552/4"/>
</dbReference>
<organism evidence="4 5">
    <name type="scientific">Rubinisphaera italica</name>
    <dbReference type="NCBI Taxonomy" id="2527969"/>
    <lineage>
        <taxon>Bacteria</taxon>
        <taxon>Pseudomonadati</taxon>
        <taxon>Planctomycetota</taxon>
        <taxon>Planctomycetia</taxon>
        <taxon>Planctomycetales</taxon>
        <taxon>Planctomycetaceae</taxon>
        <taxon>Rubinisphaera</taxon>
    </lineage>
</organism>
<dbReference type="PANTHER" id="PTHR35038:SF8">
    <property type="entry name" value="C-TYPE POLYHEME CYTOCHROME OMCC"/>
    <property type="match status" value="1"/>
</dbReference>
<dbReference type="InterPro" id="IPR010177">
    <property type="entry name" value="Paired_CXXCH_1"/>
</dbReference>
<dbReference type="InterPro" id="IPR051829">
    <property type="entry name" value="Multiheme_Cytochr_ET"/>
</dbReference>
<evidence type="ECO:0000313" key="4">
    <source>
        <dbReference type="EMBL" id="TWT60705.1"/>
    </source>
</evidence>
<name>A0A5C5XEY1_9PLAN</name>